<sequence>MTTEEACHKVSKPDGSEFANAYIYPESVFAPMQEEFLAHLHRTPNAITPDQYATGVVREILKRSPAVWFWFGASSGTIRMIDALLPRSCWDWLFGRYFNLNKLTESPAQVGSSDSSIK</sequence>
<reference evidence="1 2" key="1">
    <citation type="journal article" date="2018" name="IMA Fungus">
        <title>IMA Genome-F 9: Draft genome sequence of Annulohypoxylon stygium, Aspergillus mulundensis, Berkeleyomyces basicola (syn. Thielaviopsis basicola), Ceratocystis smalleyi, two Cercospora beticola strains, Coleophoma cylindrospora, Fusarium fracticaudum, Phialophora cf. hyalina, and Morchella septimelata.</title>
        <authorList>
            <person name="Wingfield B.D."/>
            <person name="Bills G.F."/>
            <person name="Dong Y."/>
            <person name="Huang W."/>
            <person name="Nel W.J."/>
            <person name="Swalarsk-Parry B.S."/>
            <person name="Vaghefi N."/>
            <person name="Wilken P.M."/>
            <person name="An Z."/>
            <person name="de Beer Z.W."/>
            <person name="De Vos L."/>
            <person name="Chen L."/>
            <person name="Duong T.A."/>
            <person name="Gao Y."/>
            <person name="Hammerbacher A."/>
            <person name="Kikkert J.R."/>
            <person name="Li Y."/>
            <person name="Li H."/>
            <person name="Li K."/>
            <person name="Li Q."/>
            <person name="Liu X."/>
            <person name="Ma X."/>
            <person name="Naidoo K."/>
            <person name="Pethybridge S.J."/>
            <person name="Sun J."/>
            <person name="Steenkamp E.T."/>
            <person name="van der Nest M.A."/>
            <person name="van Wyk S."/>
            <person name="Wingfield M.J."/>
            <person name="Xiong C."/>
            <person name="Yue Q."/>
            <person name="Zhang X."/>
        </authorList>
    </citation>
    <scope>NUCLEOTIDE SEQUENCE [LARGE SCALE GENOMIC DNA]</scope>
    <source>
        <strain evidence="1 2">BP5796</strain>
    </source>
</reference>
<gene>
    <name evidence="1" type="ORF">BP5796_01174</name>
</gene>
<protein>
    <submittedName>
        <fullName evidence="1">Uncharacterized protein</fullName>
    </submittedName>
</protein>
<comment type="caution">
    <text evidence="1">The sequence shown here is derived from an EMBL/GenBank/DDBJ whole genome shotgun (WGS) entry which is preliminary data.</text>
</comment>
<evidence type="ECO:0000313" key="1">
    <source>
        <dbReference type="EMBL" id="RDW91780.1"/>
    </source>
</evidence>
<evidence type="ECO:0000313" key="2">
    <source>
        <dbReference type="Proteomes" id="UP000256328"/>
    </source>
</evidence>
<dbReference type="OrthoDB" id="2102561at2759"/>
<dbReference type="EMBL" id="PDLN01000002">
    <property type="protein sequence ID" value="RDW91780.1"/>
    <property type="molecule type" value="Genomic_DNA"/>
</dbReference>
<accession>A0A3D8SZS4</accession>
<dbReference type="AlphaFoldDB" id="A0A3D8SZS4"/>
<organism evidence="1 2">
    <name type="scientific">Coleophoma crateriformis</name>
    <dbReference type="NCBI Taxonomy" id="565419"/>
    <lineage>
        <taxon>Eukaryota</taxon>
        <taxon>Fungi</taxon>
        <taxon>Dikarya</taxon>
        <taxon>Ascomycota</taxon>
        <taxon>Pezizomycotina</taxon>
        <taxon>Leotiomycetes</taxon>
        <taxon>Helotiales</taxon>
        <taxon>Dermateaceae</taxon>
        <taxon>Coleophoma</taxon>
    </lineage>
</organism>
<name>A0A3D8SZS4_9HELO</name>
<dbReference type="Proteomes" id="UP000256328">
    <property type="component" value="Unassembled WGS sequence"/>
</dbReference>
<keyword evidence="2" id="KW-1185">Reference proteome</keyword>
<proteinExistence type="predicted"/>